<evidence type="ECO:0000256" key="1">
    <source>
        <dbReference type="SAM" id="Phobius"/>
    </source>
</evidence>
<protein>
    <submittedName>
        <fullName evidence="2">Uncharacterized protein</fullName>
    </submittedName>
</protein>
<evidence type="ECO:0000313" key="3">
    <source>
        <dbReference type="Proteomes" id="UP000559860"/>
    </source>
</evidence>
<dbReference type="AlphaFoldDB" id="A0A7W4NUV5"/>
<evidence type="ECO:0000313" key="2">
    <source>
        <dbReference type="EMBL" id="MBB2166962.1"/>
    </source>
</evidence>
<keyword evidence="1" id="KW-0812">Transmembrane</keyword>
<sequence>MTTRTETSLHDDLTFLRGLAEAGRNAPLTSGPYFLSAGLLFGLTSFAAWAVATGRTVLPPQAQVWVWLAATVAYLPVIWFLNRAQPGRPGSVVMVNRAIGMMWSGLGTGIGVMFVAGMILAWRCGTPIVWVMFPSLVLALYGAGWSATAFISGQAWLRAVAAGAFAGALAVAAAIDSPAILLLYGLLILLLVALPGWVLLRREGRAAA</sequence>
<feature type="transmembrane region" description="Helical" evidence="1">
    <location>
        <begin position="128"/>
        <end position="148"/>
    </location>
</feature>
<dbReference type="Proteomes" id="UP000559860">
    <property type="component" value="Unassembled WGS sequence"/>
</dbReference>
<organism evidence="2 3">
    <name type="scientific">Gluconacetobacter aggeris</name>
    <dbReference type="NCBI Taxonomy" id="1286186"/>
    <lineage>
        <taxon>Bacteria</taxon>
        <taxon>Pseudomonadati</taxon>
        <taxon>Pseudomonadota</taxon>
        <taxon>Alphaproteobacteria</taxon>
        <taxon>Acetobacterales</taxon>
        <taxon>Acetobacteraceae</taxon>
        <taxon>Gluconacetobacter</taxon>
    </lineage>
</organism>
<feature type="transmembrane region" description="Helical" evidence="1">
    <location>
        <begin position="33"/>
        <end position="52"/>
    </location>
</feature>
<name>A0A7W4NUV5_9PROT</name>
<proteinExistence type="predicted"/>
<accession>A0A7W4NUV5</accession>
<dbReference type="RefSeq" id="WP_182984663.1">
    <property type="nucleotide sequence ID" value="NZ_JABEQD010000001.1"/>
</dbReference>
<keyword evidence="1" id="KW-0472">Membrane</keyword>
<feature type="transmembrane region" description="Helical" evidence="1">
    <location>
        <begin position="155"/>
        <end position="175"/>
    </location>
</feature>
<feature type="transmembrane region" description="Helical" evidence="1">
    <location>
        <begin position="181"/>
        <end position="200"/>
    </location>
</feature>
<comment type="caution">
    <text evidence="2">The sequence shown here is derived from an EMBL/GenBank/DDBJ whole genome shotgun (WGS) entry which is preliminary data.</text>
</comment>
<keyword evidence="1" id="KW-1133">Transmembrane helix</keyword>
<feature type="transmembrane region" description="Helical" evidence="1">
    <location>
        <begin position="102"/>
        <end position="122"/>
    </location>
</feature>
<dbReference type="EMBL" id="JABEQD010000001">
    <property type="protein sequence ID" value="MBB2166962.1"/>
    <property type="molecule type" value="Genomic_DNA"/>
</dbReference>
<feature type="transmembrane region" description="Helical" evidence="1">
    <location>
        <begin position="64"/>
        <end position="81"/>
    </location>
</feature>
<reference evidence="2 3" key="1">
    <citation type="submission" date="2020-04" db="EMBL/GenBank/DDBJ databases">
        <title>Description of novel Gluconacetobacter.</title>
        <authorList>
            <person name="Sombolestani A."/>
        </authorList>
    </citation>
    <scope>NUCLEOTIDE SEQUENCE [LARGE SCALE GENOMIC DNA]</scope>
    <source>
        <strain evidence="2 3">LMG 27801</strain>
    </source>
</reference>
<gene>
    <name evidence="2" type="ORF">HLH36_01085</name>
</gene>
<keyword evidence="3" id="KW-1185">Reference proteome</keyword>